<dbReference type="Proteomes" id="UP000699462">
    <property type="component" value="Unassembled WGS sequence"/>
</dbReference>
<reference evidence="1 2" key="1">
    <citation type="submission" date="2019-07" db="EMBL/GenBank/DDBJ databases">
        <title>Annotation for the trematode Paragonimus westermani.</title>
        <authorList>
            <person name="Choi Y.-J."/>
        </authorList>
    </citation>
    <scope>NUCLEOTIDE SEQUENCE [LARGE SCALE GENOMIC DNA]</scope>
    <source>
        <strain evidence="1">180907_Pwestermani</strain>
    </source>
</reference>
<evidence type="ECO:0000313" key="1">
    <source>
        <dbReference type="EMBL" id="KAF8564169.1"/>
    </source>
</evidence>
<accession>A0A8T0D8J1</accession>
<comment type="caution">
    <text evidence="1">The sequence shown here is derived from an EMBL/GenBank/DDBJ whole genome shotgun (WGS) entry which is preliminary data.</text>
</comment>
<proteinExistence type="predicted"/>
<evidence type="ECO:0000313" key="2">
    <source>
        <dbReference type="Proteomes" id="UP000699462"/>
    </source>
</evidence>
<dbReference type="AlphaFoldDB" id="A0A8T0D8J1"/>
<name>A0A8T0D8J1_9TREM</name>
<sequence length="70" mass="7707">MPEAVTVKNNVSVCAYSTHSCIICPQRALIRESVRPDFGRGCHVNRGCPLTFFAVYGNVDSSARWQCAIC</sequence>
<dbReference type="EMBL" id="JTDF01009474">
    <property type="protein sequence ID" value="KAF8564169.1"/>
    <property type="molecule type" value="Genomic_DNA"/>
</dbReference>
<keyword evidence="2" id="KW-1185">Reference proteome</keyword>
<organism evidence="1 2">
    <name type="scientific">Paragonimus westermani</name>
    <dbReference type="NCBI Taxonomy" id="34504"/>
    <lineage>
        <taxon>Eukaryota</taxon>
        <taxon>Metazoa</taxon>
        <taxon>Spiralia</taxon>
        <taxon>Lophotrochozoa</taxon>
        <taxon>Platyhelminthes</taxon>
        <taxon>Trematoda</taxon>
        <taxon>Digenea</taxon>
        <taxon>Plagiorchiida</taxon>
        <taxon>Troglotremata</taxon>
        <taxon>Troglotrematidae</taxon>
        <taxon>Paragonimus</taxon>
    </lineage>
</organism>
<gene>
    <name evidence="1" type="ORF">P879_09866</name>
</gene>
<protein>
    <submittedName>
        <fullName evidence="1">Uncharacterized protein</fullName>
    </submittedName>
</protein>